<name>T0ZU17_9ZZZZ</name>
<evidence type="ECO:0000259" key="1">
    <source>
        <dbReference type="Pfam" id="PF11740"/>
    </source>
</evidence>
<sequence>MSLSYDAVAEVARTLESEGKSVGARAILDVLKTGSMTTIQKHLFRWREERARLAPPDLPESLHRAILGFAEAEVKKGQLHLERLLDEMRSALADVLRTGEEQEKRILVLEDELREREVRIGELSEQIRHLDVRMGECQERESREREEAHALREDLARATLRLEELPRLREETHDLRLKVE</sequence>
<gene>
    <name evidence="2" type="ORF">B1B_17814</name>
</gene>
<dbReference type="InterPro" id="IPR021104">
    <property type="entry name" value="KfrA_DNA-bd_N"/>
</dbReference>
<dbReference type="AlphaFoldDB" id="T0ZU17"/>
<reference evidence="2" key="1">
    <citation type="submission" date="2013-08" db="EMBL/GenBank/DDBJ databases">
        <authorList>
            <person name="Mendez C."/>
            <person name="Richter M."/>
            <person name="Ferrer M."/>
            <person name="Sanchez J."/>
        </authorList>
    </citation>
    <scope>NUCLEOTIDE SEQUENCE</scope>
</reference>
<feature type="non-terminal residue" evidence="2">
    <location>
        <position position="180"/>
    </location>
</feature>
<evidence type="ECO:0000313" key="2">
    <source>
        <dbReference type="EMBL" id="EQD32149.1"/>
    </source>
</evidence>
<comment type="caution">
    <text evidence="2">The sequence shown here is derived from an EMBL/GenBank/DDBJ whole genome shotgun (WGS) entry which is preliminary data.</text>
</comment>
<feature type="domain" description="KfrA N-terminal DNA-binding" evidence="1">
    <location>
        <begin position="5"/>
        <end position="113"/>
    </location>
</feature>
<dbReference type="Pfam" id="PF11740">
    <property type="entry name" value="KfrA_N"/>
    <property type="match status" value="1"/>
</dbReference>
<accession>T0ZU17</accession>
<protein>
    <recommendedName>
        <fullName evidence="1">KfrA N-terminal DNA-binding domain-containing protein</fullName>
    </recommendedName>
</protein>
<dbReference type="EMBL" id="AUZY01011908">
    <property type="protein sequence ID" value="EQD32149.1"/>
    <property type="molecule type" value="Genomic_DNA"/>
</dbReference>
<proteinExistence type="predicted"/>
<reference evidence="2" key="2">
    <citation type="journal article" date="2014" name="ISME J.">
        <title>Microbial stratification in low pH oxic and suboxic macroscopic growths along an acid mine drainage.</title>
        <authorList>
            <person name="Mendez-Garcia C."/>
            <person name="Mesa V."/>
            <person name="Sprenger R.R."/>
            <person name="Richter M."/>
            <person name="Diez M.S."/>
            <person name="Solano J."/>
            <person name="Bargiela R."/>
            <person name="Golyshina O.V."/>
            <person name="Manteca A."/>
            <person name="Ramos J.L."/>
            <person name="Gallego J.R."/>
            <person name="Llorente I."/>
            <person name="Martins Dos Santos V.A."/>
            <person name="Jensen O.N."/>
            <person name="Pelaez A.I."/>
            <person name="Sanchez J."/>
            <person name="Ferrer M."/>
        </authorList>
    </citation>
    <scope>NUCLEOTIDE SEQUENCE</scope>
</reference>
<organism evidence="2">
    <name type="scientific">mine drainage metagenome</name>
    <dbReference type="NCBI Taxonomy" id="410659"/>
    <lineage>
        <taxon>unclassified sequences</taxon>
        <taxon>metagenomes</taxon>
        <taxon>ecological metagenomes</taxon>
    </lineage>
</organism>